<dbReference type="AlphaFoldDB" id="A0A2T4JAW3"/>
<accession>A0A2T4JAW3</accession>
<keyword evidence="2" id="KW-1185">Reference proteome</keyword>
<gene>
    <name evidence="1" type="ORF">C5F44_07100</name>
</gene>
<sequence length="173" mass="19788">MLDSAYRLLWVGGDWDDFAAENLGGPARASRVLGSNLMDHVAGAEAQEVMADILNDVQETKRSFRMEYRCDSPEQRRDMRMTVTPMRHDRLMVTHDLRDARSLPAVGPGWRWEKGAWDCKCSFCGFLRRTDGWVDPFETGLRHPEVVDYGVCPTCRQVIEKELERIRKAGRAG</sequence>
<evidence type="ECO:0000313" key="1">
    <source>
        <dbReference type="EMBL" id="PTE15042.1"/>
    </source>
</evidence>
<name>A0A2T4JAW3_FUSBL</name>
<dbReference type="EMBL" id="PZKE01000005">
    <property type="protein sequence ID" value="PTE15042.1"/>
    <property type="molecule type" value="Genomic_DNA"/>
</dbReference>
<comment type="caution">
    <text evidence="1">The sequence shown here is derived from an EMBL/GenBank/DDBJ whole genome shotgun (WGS) entry which is preliminary data.</text>
</comment>
<dbReference type="Proteomes" id="UP000241362">
    <property type="component" value="Unassembled WGS sequence"/>
</dbReference>
<protein>
    <submittedName>
        <fullName evidence="1">Uncharacterized protein</fullName>
    </submittedName>
</protein>
<dbReference type="RefSeq" id="WP_107672816.1">
    <property type="nucleotide sequence ID" value="NZ_PZKE01000005.1"/>
</dbReference>
<organism evidence="1 2">
    <name type="scientific">Fuscovulum blasticum DSM 2131</name>
    <dbReference type="NCBI Taxonomy" id="1188250"/>
    <lineage>
        <taxon>Bacteria</taxon>
        <taxon>Pseudomonadati</taxon>
        <taxon>Pseudomonadota</taxon>
        <taxon>Alphaproteobacteria</taxon>
        <taxon>Rhodobacterales</taxon>
        <taxon>Paracoccaceae</taxon>
        <taxon>Pseudogemmobacter</taxon>
    </lineage>
</organism>
<evidence type="ECO:0000313" key="2">
    <source>
        <dbReference type="Proteomes" id="UP000241362"/>
    </source>
</evidence>
<proteinExistence type="predicted"/>
<reference evidence="1 2" key="1">
    <citation type="submission" date="2018-03" db="EMBL/GenBank/DDBJ databases">
        <title>Rhodobacter blasticus.</title>
        <authorList>
            <person name="Meyer T.E."/>
            <person name="Miller S."/>
            <person name="Lodha T."/>
            <person name="Gandham S."/>
            <person name="Chintalapati S."/>
            <person name="Chintalapati V.R."/>
        </authorList>
    </citation>
    <scope>NUCLEOTIDE SEQUENCE [LARGE SCALE GENOMIC DNA]</scope>
    <source>
        <strain evidence="1 2">DSM 2131</strain>
    </source>
</reference>